<accession>A0A4D6KRS1</accession>
<protein>
    <submittedName>
        <fullName evidence="1">Uncharacterized protein</fullName>
    </submittedName>
</protein>
<evidence type="ECO:0000313" key="2">
    <source>
        <dbReference type="Proteomes" id="UP000501690"/>
    </source>
</evidence>
<dbReference type="AlphaFoldDB" id="A0A4D6KRS1"/>
<dbReference type="Proteomes" id="UP000501690">
    <property type="component" value="Linkage Group LG1"/>
</dbReference>
<sequence>MESDPPGVRHKTVGSRTAWCLAAESFPLGNSCYISGHLELMRLVVREIPSGGVCSVRNFLGAWRLVVCVPPGGLGAGSAWHSPYLLVFGDDRVCGTCEQMMLLQVVLVRLSAEAGIAWE</sequence>
<name>A0A4D6KRS1_VIGUN</name>
<dbReference type="EMBL" id="CP039345">
    <property type="protein sequence ID" value="QCD79235.1"/>
    <property type="molecule type" value="Genomic_DNA"/>
</dbReference>
<proteinExistence type="predicted"/>
<gene>
    <name evidence="1" type="ORF">DEO72_LG1g2874</name>
</gene>
<evidence type="ECO:0000313" key="1">
    <source>
        <dbReference type="EMBL" id="QCD79235.1"/>
    </source>
</evidence>
<keyword evidence="2" id="KW-1185">Reference proteome</keyword>
<reference evidence="1 2" key="1">
    <citation type="submission" date="2019-04" db="EMBL/GenBank/DDBJ databases">
        <title>An improved genome assembly and genetic linkage map for asparagus bean, Vigna unguiculata ssp. sesquipedialis.</title>
        <authorList>
            <person name="Xia Q."/>
            <person name="Zhang R."/>
            <person name="Dong Y."/>
        </authorList>
    </citation>
    <scope>NUCLEOTIDE SEQUENCE [LARGE SCALE GENOMIC DNA]</scope>
    <source>
        <tissue evidence="1">Leaf</tissue>
    </source>
</reference>
<organism evidence="1 2">
    <name type="scientific">Vigna unguiculata</name>
    <name type="common">Cowpea</name>
    <dbReference type="NCBI Taxonomy" id="3917"/>
    <lineage>
        <taxon>Eukaryota</taxon>
        <taxon>Viridiplantae</taxon>
        <taxon>Streptophyta</taxon>
        <taxon>Embryophyta</taxon>
        <taxon>Tracheophyta</taxon>
        <taxon>Spermatophyta</taxon>
        <taxon>Magnoliopsida</taxon>
        <taxon>eudicotyledons</taxon>
        <taxon>Gunneridae</taxon>
        <taxon>Pentapetalae</taxon>
        <taxon>rosids</taxon>
        <taxon>fabids</taxon>
        <taxon>Fabales</taxon>
        <taxon>Fabaceae</taxon>
        <taxon>Papilionoideae</taxon>
        <taxon>50 kb inversion clade</taxon>
        <taxon>NPAAA clade</taxon>
        <taxon>indigoferoid/millettioid clade</taxon>
        <taxon>Phaseoleae</taxon>
        <taxon>Vigna</taxon>
    </lineage>
</organism>